<keyword evidence="12 14" id="KW-0479">Metal-binding</keyword>
<evidence type="ECO:0000256" key="8">
    <source>
        <dbReference type="ARBA" id="ARBA00022989"/>
    </source>
</evidence>
<keyword evidence="3 12" id="KW-0132">Cell division</keyword>
<evidence type="ECO:0000256" key="9">
    <source>
        <dbReference type="ARBA" id="ARBA00023136"/>
    </source>
</evidence>
<feature type="transmembrane region" description="Helical" evidence="12">
    <location>
        <begin position="291"/>
        <end position="308"/>
    </location>
</feature>
<feature type="binding site" evidence="14">
    <location>
        <position position="319"/>
    </location>
    <ligand>
        <name>Mg(2+)</name>
        <dbReference type="ChEBI" id="CHEBI:18420"/>
    </ligand>
</feature>
<dbReference type="EMBL" id="PGFG01000001">
    <property type="protein sequence ID" value="PJJ75187.1"/>
    <property type="molecule type" value="Genomic_DNA"/>
</dbReference>
<feature type="transmembrane region" description="Helical" evidence="12">
    <location>
        <begin position="99"/>
        <end position="120"/>
    </location>
</feature>
<evidence type="ECO:0000256" key="12">
    <source>
        <dbReference type="HAMAP-Rule" id="MF_00038"/>
    </source>
</evidence>
<evidence type="ECO:0000256" key="2">
    <source>
        <dbReference type="ARBA" id="ARBA00005583"/>
    </source>
</evidence>
<dbReference type="CDD" id="cd06852">
    <property type="entry name" value="GT_MraY"/>
    <property type="match status" value="1"/>
</dbReference>
<dbReference type="UniPathway" id="UPA00219"/>
<dbReference type="GO" id="GO:0008360">
    <property type="term" value="P:regulation of cell shape"/>
    <property type="evidence" value="ECO:0007669"/>
    <property type="project" value="UniProtKB-KW"/>
</dbReference>
<keyword evidence="5 12" id="KW-0812">Transmembrane</keyword>
<dbReference type="GO" id="GO:0008963">
    <property type="term" value="F:phospho-N-acetylmuramoyl-pentapeptide-transferase activity"/>
    <property type="evidence" value="ECO:0007669"/>
    <property type="project" value="UniProtKB-UniRule"/>
</dbReference>
<gene>
    <name evidence="12" type="primary">mraY</name>
    <name evidence="15" type="ORF">BXY57_0756</name>
</gene>
<dbReference type="PROSITE" id="PS01348">
    <property type="entry name" value="MRAY_2"/>
    <property type="match status" value="1"/>
</dbReference>
<feature type="transmembrane region" description="Helical" evidence="12">
    <location>
        <begin position="252"/>
        <end position="271"/>
    </location>
</feature>
<dbReference type="OrthoDB" id="9805475at2"/>
<dbReference type="GO" id="GO:0071555">
    <property type="term" value="P:cell wall organization"/>
    <property type="evidence" value="ECO:0007669"/>
    <property type="project" value="UniProtKB-KW"/>
</dbReference>
<keyword evidence="12 14" id="KW-0460">Magnesium</keyword>
<feature type="transmembrane region" description="Helical" evidence="12">
    <location>
        <begin position="132"/>
        <end position="152"/>
    </location>
</feature>
<dbReference type="NCBIfam" id="TIGR00445">
    <property type="entry name" value="mraY"/>
    <property type="match status" value="1"/>
</dbReference>
<feature type="transmembrane region" description="Helical" evidence="12">
    <location>
        <begin position="75"/>
        <end position="93"/>
    </location>
</feature>
<evidence type="ECO:0000256" key="4">
    <source>
        <dbReference type="ARBA" id="ARBA00022679"/>
    </source>
</evidence>
<comment type="pathway">
    <text evidence="12">Cell wall biogenesis; peptidoglycan biosynthesis.</text>
</comment>
<comment type="cofactor">
    <cofactor evidence="12 14">
        <name>Mg(2+)</name>
        <dbReference type="ChEBI" id="CHEBI:18420"/>
    </cofactor>
</comment>
<dbReference type="GO" id="GO:0051992">
    <property type="term" value="F:UDP-N-acetylmuramoyl-L-alanyl-D-glutamyl-meso-2,6-diaminopimelyl-D-alanyl-D-alanine:undecaprenyl-phosphate transferase activity"/>
    <property type="evidence" value="ECO:0007669"/>
    <property type="project" value="RHEA"/>
</dbReference>
<feature type="binding site" evidence="14">
    <location>
        <position position="244"/>
    </location>
    <ligand>
        <name>Mg(2+)</name>
        <dbReference type="ChEBI" id="CHEBI:18420"/>
    </ligand>
</feature>
<comment type="caution">
    <text evidence="15">The sequence shown here is derived from an EMBL/GenBank/DDBJ whole genome shotgun (WGS) entry which is preliminary data.</text>
</comment>
<comment type="function">
    <text evidence="12">Catalyzes the initial step of the lipid cycle reactions in the biosynthesis of the cell wall peptidoglycan: transfers peptidoglycan precursor phospho-MurNAc-pentapeptide from UDP-MurNAc-pentapeptide onto the lipid carrier undecaprenyl phosphate, yielding undecaprenyl-pyrophosphoryl-MurNAc-pentapeptide, known as lipid I.</text>
</comment>
<evidence type="ECO:0000256" key="10">
    <source>
        <dbReference type="ARBA" id="ARBA00023306"/>
    </source>
</evidence>
<dbReference type="InterPro" id="IPR018480">
    <property type="entry name" value="PNAcMuramoyl-5peptid_Trfase_CS"/>
</dbReference>
<feature type="transmembrane region" description="Helical" evidence="12">
    <location>
        <begin position="315"/>
        <end position="336"/>
    </location>
</feature>
<feature type="transmembrane region" description="Helical" evidence="12">
    <location>
        <begin position="225"/>
        <end position="245"/>
    </location>
</feature>
<dbReference type="RefSeq" id="WP_100313833.1">
    <property type="nucleotide sequence ID" value="NZ_PGFG01000001.1"/>
</dbReference>
<keyword evidence="12" id="KW-1003">Cell membrane</keyword>
<evidence type="ECO:0000256" key="13">
    <source>
        <dbReference type="NCBIfam" id="TIGR00445"/>
    </source>
</evidence>
<dbReference type="Pfam" id="PF00953">
    <property type="entry name" value="Glycos_transf_4"/>
    <property type="match status" value="1"/>
</dbReference>
<dbReference type="GO" id="GO:0046872">
    <property type="term" value="F:metal ion binding"/>
    <property type="evidence" value="ECO:0007669"/>
    <property type="project" value="UniProtKB-KW"/>
</dbReference>
<keyword evidence="6 12" id="KW-0133">Cell shape</keyword>
<evidence type="ECO:0000256" key="7">
    <source>
        <dbReference type="ARBA" id="ARBA00022984"/>
    </source>
</evidence>
<keyword evidence="7 12" id="KW-0573">Peptidoglycan synthesis</keyword>
<evidence type="ECO:0000256" key="5">
    <source>
        <dbReference type="ARBA" id="ARBA00022692"/>
    </source>
</evidence>
<accession>A0A2M9CTE2</accession>
<dbReference type="PROSITE" id="PS01347">
    <property type="entry name" value="MRAY_1"/>
    <property type="match status" value="1"/>
</dbReference>
<organism evidence="15 16">
    <name type="scientific">Thermoflavifilum aggregans</name>
    <dbReference type="NCBI Taxonomy" id="454188"/>
    <lineage>
        <taxon>Bacteria</taxon>
        <taxon>Pseudomonadati</taxon>
        <taxon>Bacteroidota</taxon>
        <taxon>Chitinophagia</taxon>
        <taxon>Chitinophagales</taxon>
        <taxon>Chitinophagaceae</taxon>
        <taxon>Thermoflavifilum</taxon>
    </lineage>
</organism>
<keyword evidence="16" id="KW-1185">Reference proteome</keyword>
<protein>
    <recommendedName>
        <fullName evidence="12 13">Phospho-N-acetylmuramoyl-pentapeptide-transferase</fullName>
        <ecNumber evidence="12 13">2.7.8.13</ecNumber>
    </recommendedName>
    <alternativeName>
        <fullName evidence="12">UDP-MurNAc-pentapeptide phosphotransferase</fullName>
    </alternativeName>
</protein>
<sequence length="418" mass="46735">MLYYLFTYLKTHFDLPGAGVFQYITFRATMAILLSLVISLFAGKRILLFLQRKQIGETVRQLGLSGENQKAGTPTMGGLIILSAIIIPTLLFARLENVYVILMLICTLWLGVIGFVDDYIKVFRKNKEGLAGRFKILGQVGLGLIVGCTLYFNDHVVIMREIIGKPRIAQYEKVVGDTTAIKEGKRQRFVEVKTPITTIPFVKSHEFNYARLISWIGKNAERYTYIVYILIVVFIITAVSNGANITDGLDGLATGVSAIIGACLGIFAYVSGNINFASYLNIMYIPNLGELSIFIGTFVGACIGFLWYNAYPAQIFMGDTGSLALGGIIASLAFIVRKELLIPIFCGIFLVENISVLIQVAYFKYTKRKYGEGRRIFKMAPLHHHYQKLGYHESKIVVRFWIVAIFCAVFSIATLKLR</sequence>
<feature type="transmembrane region" description="Helical" evidence="12">
    <location>
        <begin position="396"/>
        <end position="415"/>
    </location>
</feature>
<dbReference type="GO" id="GO:0009252">
    <property type="term" value="P:peptidoglycan biosynthetic process"/>
    <property type="evidence" value="ECO:0007669"/>
    <property type="project" value="UniProtKB-UniRule"/>
</dbReference>
<proteinExistence type="inferred from homology"/>
<dbReference type="GO" id="GO:0051301">
    <property type="term" value="P:cell division"/>
    <property type="evidence" value="ECO:0007669"/>
    <property type="project" value="UniProtKB-KW"/>
</dbReference>
<comment type="subcellular location">
    <subcellularLocation>
        <location evidence="12">Cell membrane</location>
        <topology evidence="12">Multi-pass membrane protein</topology>
    </subcellularLocation>
    <subcellularLocation>
        <location evidence="1">Membrane</location>
        <topology evidence="1">Multi-pass membrane protein</topology>
    </subcellularLocation>
</comment>
<dbReference type="GO" id="GO:0005886">
    <property type="term" value="C:plasma membrane"/>
    <property type="evidence" value="ECO:0007669"/>
    <property type="project" value="UniProtKB-SubCell"/>
</dbReference>
<dbReference type="EC" id="2.7.8.13" evidence="12 13"/>
<evidence type="ECO:0000256" key="11">
    <source>
        <dbReference type="ARBA" id="ARBA00023316"/>
    </source>
</evidence>
<feature type="transmembrane region" description="Helical" evidence="12">
    <location>
        <begin position="342"/>
        <end position="365"/>
    </location>
</feature>
<evidence type="ECO:0000256" key="1">
    <source>
        <dbReference type="ARBA" id="ARBA00004141"/>
    </source>
</evidence>
<evidence type="ECO:0000256" key="6">
    <source>
        <dbReference type="ARBA" id="ARBA00022960"/>
    </source>
</evidence>
<evidence type="ECO:0000256" key="3">
    <source>
        <dbReference type="ARBA" id="ARBA00022618"/>
    </source>
</evidence>
<keyword evidence="10 12" id="KW-0131">Cell cycle</keyword>
<dbReference type="PANTHER" id="PTHR22926:SF5">
    <property type="entry name" value="PHOSPHO-N-ACETYLMURAMOYL-PENTAPEPTIDE-TRANSFERASE HOMOLOG"/>
    <property type="match status" value="1"/>
</dbReference>
<comment type="similarity">
    <text evidence="2 12">Belongs to the glycosyltransferase 4 family. MraY subfamily.</text>
</comment>
<reference evidence="15 16" key="1">
    <citation type="submission" date="2017-11" db="EMBL/GenBank/DDBJ databases">
        <title>Genomic Encyclopedia of Archaeal and Bacterial Type Strains, Phase II (KMG-II): From Individual Species to Whole Genera.</title>
        <authorList>
            <person name="Goeker M."/>
        </authorList>
    </citation>
    <scope>NUCLEOTIDE SEQUENCE [LARGE SCALE GENOMIC DNA]</scope>
    <source>
        <strain evidence="15 16">DSM 27268</strain>
    </source>
</reference>
<feature type="transmembrane region" description="Helical" evidence="12">
    <location>
        <begin position="20"/>
        <end position="43"/>
    </location>
</feature>
<comment type="catalytic activity">
    <reaction evidence="12">
        <text>UDP-N-acetyl-alpha-D-muramoyl-L-alanyl-gamma-D-glutamyl-meso-2,6-diaminopimeloyl-D-alanyl-D-alanine + di-trans,octa-cis-undecaprenyl phosphate = di-trans,octa-cis-undecaprenyl diphospho-N-acetyl-alpha-D-muramoyl-L-alanyl-D-glutamyl-meso-2,6-diaminopimeloyl-D-alanyl-D-alanine + UMP</text>
        <dbReference type="Rhea" id="RHEA:28386"/>
        <dbReference type="ChEBI" id="CHEBI:57865"/>
        <dbReference type="ChEBI" id="CHEBI:60392"/>
        <dbReference type="ChEBI" id="CHEBI:61386"/>
        <dbReference type="ChEBI" id="CHEBI:61387"/>
        <dbReference type="EC" id="2.7.8.13"/>
    </reaction>
</comment>
<keyword evidence="8 12" id="KW-1133">Transmembrane helix</keyword>
<evidence type="ECO:0000256" key="14">
    <source>
        <dbReference type="PIRSR" id="PIRSR600715-1"/>
    </source>
</evidence>
<keyword evidence="11 12" id="KW-0961">Cell wall biogenesis/degradation</keyword>
<name>A0A2M9CTE2_9BACT</name>
<dbReference type="InterPro" id="IPR000715">
    <property type="entry name" value="Glycosyl_transferase_4"/>
</dbReference>
<evidence type="ECO:0000313" key="15">
    <source>
        <dbReference type="EMBL" id="PJJ75187.1"/>
    </source>
</evidence>
<dbReference type="Pfam" id="PF10555">
    <property type="entry name" value="MraY_sig1"/>
    <property type="match status" value="1"/>
</dbReference>
<keyword evidence="9 12" id="KW-0472">Membrane</keyword>
<dbReference type="InterPro" id="IPR003524">
    <property type="entry name" value="PNAcMuramoyl-5peptid_Trfase"/>
</dbReference>
<dbReference type="AlphaFoldDB" id="A0A2M9CTE2"/>
<evidence type="ECO:0000313" key="16">
    <source>
        <dbReference type="Proteomes" id="UP000230000"/>
    </source>
</evidence>
<dbReference type="PANTHER" id="PTHR22926">
    <property type="entry name" value="PHOSPHO-N-ACETYLMURAMOYL-PENTAPEPTIDE-TRANSFERASE"/>
    <property type="match status" value="1"/>
</dbReference>
<keyword evidence="4 12" id="KW-0808">Transferase</keyword>
<dbReference type="HAMAP" id="MF_00038">
    <property type="entry name" value="MraY"/>
    <property type="match status" value="1"/>
</dbReference>
<dbReference type="Proteomes" id="UP000230000">
    <property type="component" value="Unassembled WGS sequence"/>
</dbReference>